<keyword evidence="3" id="KW-1185">Reference proteome</keyword>
<protein>
    <submittedName>
        <fullName evidence="2">Uncharacterized protein</fullName>
    </submittedName>
</protein>
<keyword evidence="1" id="KW-0472">Membrane</keyword>
<accession>A0A259TVC5</accession>
<evidence type="ECO:0000313" key="2">
    <source>
        <dbReference type="EMBL" id="OZC01681.1"/>
    </source>
</evidence>
<keyword evidence="1" id="KW-0812">Transmembrane</keyword>
<name>A0A259TVC5_9BACT</name>
<organism evidence="2 3">
    <name type="scientific">Rubricoccus marinus</name>
    <dbReference type="NCBI Taxonomy" id="716817"/>
    <lineage>
        <taxon>Bacteria</taxon>
        <taxon>Pseudomonadati</taxon>
        <taxon>Rhodothermota</taxon>
        <taxon>Rhodothermia</taxon>
        <taxon>Rhodothermales</taxon>
        <taxon>Rubricoccaceae</taxon>
        <taxon>Rubricoccus</taxon>
    </lineage>
</organism>
<evidence type="ECO:0000256" key="1">
    <source>
        <dbReference type="SAM" id="Phobius"/>
    </source>
</evidence>
<gene>
    <name evidence="2" type="ORF">BSZ36_00995</name>
</gene>
<feature type="transmembrane region" description="Helical" evidence="1">
    <location>
        <begin position="77"/>
        <end position="97"/>
    </location>
</feature>
<dbReference type="EMBL" id="MQWB01000001">
    <property type="protein sequence ID" value="OZC01681.1"/>
    <property type="molecule type" value="Genomic_DNA"/>
</dbReference>
<dbReference type="InParanoid" id="A0A259TVC5"/>
<feature type="transmembrane region" description="Helical" evidence="1">
    <location>
        <begin position="103"/>
        <end position="124"/>
    </location>
</feature>
<comment type="caution">
    <text evidence="2">The sequence shown here is derived from an EMBL/GenBank/DDBJ whole genome shotgun (WGS) entry which is preliminary data.</text>
</comment>
<keyword evidence="1" id="KW-1133">Transmembrane helix</keyword>
<reference evidence="2 3" key="1">
    <citation type="submission" date="2016-11" db="EMBL/GenBank/DDBJ databases">
        <title>Study of marine rhodopsin-containing bacteria.</title>
        <authorList>
            <person name="Yoshizawa S."/>
            <person name="Kumagai Y."/>
            <person name="Kogure K."/>
        </authorList>
    </citation>
    <scope>NUCLEOTIDE SEQUENCE [LARGE SCALE GENOMIC DNA]</scope>
    <source>
        <strain evidence="2 3">SG-29</strain>
    </source>
</reference>
<feature type="transmembrane region" description="Helical" evidence="1">
    <location>
        <begin position="46"/>
        <end position="68"/>
    </location>
</feature>
<sequence>MCGSALLVGSLFLPVTLDPVGGQPRKYSFAFLFLYGLFIRTGEFSLLKLVLLASGVSSAALVAAPFFVWRSQSKGRLLWFCVALAALTATVSVALLMRAETLFSGYYVLLLGLLVTAIACGLLWRRALSAAV</sequence>
<dbReference type="Proteomes" id="UP000216446">
    <property type="component" value="Unassembled WGS sequence"/>
</dbReference>
<proteinExistence type="predicted"/>
<dbReference type="AlphaFoldDB" id="A0A259TVC5"/>
<evidence type="ECO:0000313" key="3">
    <source>
        <dbReference type="Proteomes" id="UP000216446"/>
    </source>
</evidence>